<keyword evidence="1" id="KW-0472">Membrane</keyword>
<dbReference type="AlphaFoldDB" id="A0A1Y1ZFX3"/>
<gene>
    <name evidence="2" type="ORF">BCR34DRAFT_603050</name>
</gene>
<protein>
    <submittedName>
        <fullName evidence="2">Uncharacterized protein</fullName>
    </submittedName>
</protein>
<comment type="caution">
    <text evidence="2">The sequence shown here is derived from an EMBL/GenBank/DDBJ whole genome shotgun (WGS) entry which is preliminary data.</text>
</comment>
<keyword evidence="1" id="KW-0812">Transmembrane</keyword>
<evidence type="ECO:0000256" key="1">
    <source>
        <dbReference type="SAM" id="Phobius"/>
    </source>
</evidence>
<dbReference type="EMBL" id="MCFA01000090">
    <property type="protein sequence ID" value="ORY09143.1"/>
    <property type="molecule type" value="Genomic_DNA"/>
</dbReference>
<organism evidence="2 3">
    <name type="scientific">Clohesyomyces aquaticus</name>
    <dbReference type="NCBI Taxonomy" id="1231657"/>
    <lineage>
        <taxon>Eukaryota</taxon>
        <taxon>Fungi</taxon>
        <taxon>Dikarya</taxon>
        <taxon>Ascomycota</taxon>
        <taxon>Pezizomycotina</taxon>
        <taxon>Dothideomycetes</taxon>
        <taxon>Pleosporomycetidae</taxon>
        <taxon>Pleosporales</taxon>
        <taxon>Lindgomycetaceae</taxon>
        <taxon>Clohesyomyces</taxon>
    </lineage>
</organism>
<proteinExistence type="predicted"/>
<keyword evidence="1" id="KW-1133">Transmembrane helix</keyword>
<dbReference type="OrthoDB" id="5428890at2759"/>
<dbReference type="Proteomes" id="UP000193144">
    <property type="component" value="Unassembled WGS sequence"/>
</dbReference>
<name>A0A1Y1ZFX3_9PLEO</name>
<evidence type="ECO:0000313" key="2">
    <source>
        <dbReference type="EMBL" id="ORY09143.1"/>
    </source>
</evidence>
<accession>A0A1Y1ZFX3</accession>
<keyword evidence="3" id="KW-1185">Reference proteome</keyword>
<sequence>MDGLKSQILTELNLSKLSSTAQRTYFNYLEVCKSPKIFRGEYLNYYLDAIHYFSNTGSDSEFQTRRTIQTYIDSLQDQIIKFRNSKESKDVYKTLATDLALNIIGTRLALLVYFENHPSGGRPIEAAYRHRKKTATSGNASQSNHRDKDLLGCSIAELIGITGLVPSRRSCMDSLWEVTNLLNADDPRSRIMKLSLSNMGSKNLDGPGRLQFLSTSVNEIYAPLDLLESATIPAKDLNLYTLRKFAGVKIHWTNNVNRHMLLSKRLGRWVLECFAMPMLLGQKLPAGMEQKYMHEVQHTYPTLFRPLDPGKHVKGLNKLMQRKFWCWCKACSVRRVTLEAIEQLKKETAHTTQDENCCEKKVSLFDPTLESEVGSKSKDWNPEVYECLWSRIVTLYEFQNNAKPWSFWVLFRDRRDTVQFWTFLFAAFIIPLTIVQVAMGIAQVAGTFLPKSK</sequence>
<feature type="transmembrane region" description="Helical" evidence="1">
    <location>
        <begin position="420"/>
        <end position="449"/>
    </location>
</feature>
<evidence type="ECO:0000313" key="3">
    <source>
        <dbReference type="Proteomes" id="UP000193144"/>
    </source>
</evidence>
<reference evidence="2 3" key="1">
    <citation type="submission" date="2016-07" db="EMBL/GenBank/DDBJ databases">
        <title>Pervasive Adenine N6-methylation of Active Genes in Fungi.</title>
        <authorList>
            <consortium name="DOE Joint Genome Institute"/>
            <person name="Mondo S.J."/>
            <person name="Dannebaum R.O."/>
            <person name="Kuo R.C."/>
            <person name="Labutti K."/>
            <person name="Haridas S."/>
            <person name="Kuo A."/>
            <person name="Salamov A."/>
            <person name="Ahrendt S.R."/>
            <person name="Lipzen A."/>
            <person name="Sullivan W."/>
            <person name="Andreopoulos W.B."/>
            <person name="Clum A."/>
            <person name="Lindquist E."/>
            <person name="Daum C."/>
            <person name="Ramamoorthy G.K."/>
            <person name="Gryganskyi A."/>
            <person name="Culley D."/>
            <person name="Magnuson J.K."/>
            <person name="James T.Y."/>
            <person name="O'Malley M.A."/>
            <person name="Stajich J.E."/>
            <person name="Spatafora J.W."/>
            <person name="Visel A."/>
            <person name="Grigoriev I.V."/>
        </authorList>
    </citation>
    <scope>NUCLEOTIDE SEQUENCE [LARGE SCALE GENOMIC DNA]</scope>
    <source>
        <strain evidence="2 3">CBS 115471</strain>
    </source>
</reference>